<dbReference type="AlphaFoldDB" id="M1ZCK5"/>
<keyword evidence="3" id="KW-1185">Reference proteome</keyword>
<dbReference type="RefSeq" id="WP_005586342.1">
    <property type="nucleotide sequence ID" value="NZ_LT669839.1"/>
</dbReference>
<feature type="transmembrane region" description="Helical" evidence="1">
    <location>
        <begin position="7"/>
        <end position="25"/>
    </location>
</feature>
<reference evidence="2 3" key="1">
    <citation type="submission" date="2016-11" db="EMBL/GenBank/DDBJ databases">
        <authorList>
            <person name="Manzoor S."/>
        </authorList>
    </citation>
    <scope>NUCLEOTIDE SEQUENCE [LARGE SCALE GENOMIC DNA]</scope>
    <source>
        <strain evidence="2">Clostridium ultunense strain Esp</strain>
    </source>
</reference>
<keyword evidence="1" id="KW-1133">Transmembrane helix</keyword>
<evidence type="ECO:0000313" key="2">
    <source>
        <dbReference type="EMBL" id="SHD78177.1"/>
    </source>
</evidence>
<feature type="transmembrane region" description="Helical" evidence="1">
    <location>
        <begin position="31"/>
        <end position="53"/>
    </location>
</feature>
<dbReference type="OrthoDB" id="1957900at2"/>
<dbReference type="Proteomes" id="UP000245423">
    <property type="component" value="Chromosome 1"/>
</dbReference>
<proteinExistence type="predicted"/>
<dbReference type="EMBL" id="LT669839">
    <property type="protein sequence ID" value="SHD78177.1"/>
    <property type="molecule type" value="Genomic_DNA"/>
</dbReference>
<evidence type="ECO:0000313" key="3">
    <source>
        <dbReference type="Proteomes" id="UP000245423"/>
    </source>
</evidence>
<name>M1ZCK5_9FIRM</name>
<keyword evidence="1" id="KW-0812">Transmembrane</keyword>
<protein>
    <submittedName>
        <fullName evidence="2">Uncharacterized protein</fullName>
    </submittedName>
</protein>
<dbReference type="HOGENOM" id="CLU_141496_1_0_9"/>
<sequence length="115" mass="12029">MSKDFKVLIAALVGTVATYFLNVTLNINPMAASGLVGLVSFFLLPKDLALVTYTASFAGMSSSAILTNYLMAILAGLLVGIIFMLVQAVFNGYGGKLGTIAALSVLITLGIFKLF</sequence>
<feature type="transmembrane region" description="Helical" evidence="1">
    <location>
        <begin position="93"/>
        <end position="112"/>
    </location>
</feature>
<keyword evidence="1" id="KW-0472">Membrane</keyword>
<gene>
    <name evidence="2" type="ORF">CUESP1_2847</name>
</gene>
<organism evidence="2 3">
    <name type="scientific">[Clostridium] ultunense Esp</name>
    <dbReference type="NCBI Taxonomy" id="1288971"/>
    <lineage>
        <taxon>Bacteria</taxon>
        <taxon>Bacillati</taxon>
        <taxon>Bacillota</taxon>
        <taxon>Tissierellia</taxon>
        <taxon>Tissierellales</taxon>
        <taxon>Tepidimicrobiaceae</taxon>
        <taxon>Schnuerera</taxon>
    </lineage>
</organism>
<evidence type="ECO:0000256" key="1">
    <source>
        <dbReference type="SAM" id="Phobius"/>
    </source>
</evidence>
<feature type="transmembrane region" description="Helical" evidence="1">
    <location>
        <begin position="65"/>
        <end position="87"/>
    </location>
</feature>
<accession>M1ZCK5</accession>